<evidence type="ECO:0000313" key="3">
    <source>
        <dbReference type="Proteomes" id="UP000463951"/>
    </source>
</evidence>
<dbReference type="Pfam" id="PF03992">
    <property type="entry name" value="ABM"/>
    <property type="match status" value="1"/>
</dbReference>
<evidence type="ECO:0000313" key="2">
    <source>
        <dbReference type="EMBL" id="BBJ46936.1"/>
    </source>
</evidence>
<sequence length="117" mass="12988">MSHSLDSKTGVDSPVTVIKSYTVPADEADYFAEVYQENARIMSTQPGFLRSRLHRPLADAPETRFVHVAEWSSGTALDKATGNPEWHASLQRMFDDPGLDITSEPASYRVVVELHPS</sequence>
<dbReference type="SUPFAM" id="SSF54909">
    <property type="entry name" value="Dimeric alpha+beta barrel"/>
    <property type="match status" value="1"/>
</dbReference>
<dbReference type="PROSITE" id="PS51725">
    <property type="entry name" value="ABM"/>
    <property type="match status" value="1"/>
</dbReference>
<accession>A0A499VFG7</accession>
<organism evidence="2 3">
    <name type="scientific">Streptomyces antimycoticus</name>
    <dbReference type="NCBI Taxonomy" id="68175"/>
    <lineage>
        <taxon>Bacteria</taxon>
        <taxon>Bacillati</taxon>
        <taxon>Actinomycetota</taxon>
        <taxon>Actinomycetes</taxon>
        <taxon>Kitasatosporales</taxon>
        <taxon>Streptomycetaceae</taxon>
        <taxon>Streptomyces</taxon>
        <taxon>Streptomyces violaceusniger group</taxon>
    </lineage>
</organism>
<proteinExistence type="predicted"/>
<feature type="domain" description="ABM" evidence="1">
    <location>
        <begin position="15"/>
        <end position="111"/>
    </location>
</feature>
<dbReference type="GO" id="GO:0004497">
    <property type="term" value="F:monooxygenase activity"/>
    <property type="evidence" value="ECO:0007669"/>
    <property type="project" value="UniProtKB-KW"/>
</dbReference>
<reference evidence="2 3" key="1">
    <citation type="journal article" date="2020" name="Int. J. Syst. Evol. Microbiol.">
        <title>Reclassification of Streptomyces castelarensis and Streptomyces sporoclivatus as later heterotypic synonyms of Streptomyces antimycoticus.</title>
        <authorList>
            <person name="Komaki H."/>
            <person name="Tamura T."/>
        </authorList>
    </citation>
    <scope>NUCLEOTIDE SEQUENCE [LARGE SCALE GENOMIC DNA]</scope>
    <source>
        <strain evidence="2 3">NBRC 100767</strain>
    </source>
</reference>
<dbReference type="EMBL" id="AP019620">
    <property type="protein sequence ID" value="BBJ46936.1"/>
    <property type="molecule type" value="Genomic_DNA"/>
</dbReference>
<keyword evidence="2" id="KW-0560">Oxidoreductase</keyword>
<name>A0A499VFG7_9ACTN</name>
<keyword evidence="2" id="KW-0503">Monooxygenase</keyword>
<evidence type="ECO:0000259" key="1">
    <source>
        <dbReference type="PROSITE" id="PS51725"/>
    </source>
</evidence>
<dbReference type="InterPro" id="IPR011008">
    <property type="entry name" value="Dimeric_a/b-barrel"/>
</dbReference>
<dbReference type="AlphaFoldDB" id="A0A499VFG7"/>
<gene>
    <name evidence="2" type="ORF">SSPO_096540</name>
</gene>
<dbReference type="InterPro" id="IPR007138">
    <property type="entry name" value="ABM_dom"/>
</dbReference>
<dbReference type="Proteomes" id="UP000463951">
    <property type="component" value="Chromosome"/>
</dbReference>
<protein>
    <submittedName>
        <fullName evidence="2">Antibiotic biosynthesis monooxygenase</fullName>
    </submittedName>
</protein>
<dbReference type="Gene3D" id="3.30.70.100">
    <property type="match status" value="1"/>
</dbReference>